<sequence length="123" mass="14049">MSEPESPFSEHYFEPEPPNRVMDLWTALMRSGRGTEWDLLICNPPYISPNHFYTTTSRSVRNFEPKLALVPPPSESGLTDEQQGDLFYPRLLHIADKLKSKILLMEVADLSQAERVAAMAQEQ</sequence>
<evidence type="ECO:0000313" key="1">
    <source>
        <dbReference type="EMBL" id="KAE9965694.1"/>
    </source>
</evidence>
<comment type="caution">
    <text evidence="1">The sequence shown here is derived from an EMBL/GenBank/DDBJ whole genome shotgun (WGS) entry which is preliminary data.</text>
</comment>
<dbReference type="PROSITE" id="PS00092">
    <property type="entry name" value="N6_MTASE"/>
    <property type="match status" value="1"/>
</dbReference>
<accession>A0A8H3YM73</accession>
<dbReference type="Gene3D" id="3.40.50.150">
    <property type="entry name" value="Vaccinia Virus protein VP39"/>
    <property type="match status" value="1"/>
</dbReference>
<organism evidence="1 2">
    <name type="scientific">Venturia inaequalis</name>
    <name type="common">Apple scab fungus</name>
    <dbReference type="NCBI Taxonomy" id="5025"/>
    <lineage>
        <taxon>Eukaryota</taxon>
        <taxon>Fungi</taxon>
        <taxon>Dikarya</taxon>
        <taxon>Ascomycota</taxon>
        <taxon>Pezizomycotina</taxon>
        <taxon>Dothideomycetes</taxon>
        <taxon>Pleosporomycetidae</taxon>
        <taxon>Venturiales</taxon>
        <taxon>Venturiaceae</taxon>
        <taxon>Venturia</taxon>
    </lineage>
</organism>
<dbReference type="InterPro" id="IPR002052">
    <property type="entry name" value="DNA_methylase_N6_adenine_CS"/>
</dbReference>
<dbReference type="GO" id="GO:0003676">
    <property type="term" value="F:nucleic acid binding"/>
    <property type="evidence" value="ECO:0007669"/>
    <property type="project" value="InterPro"/>
</dbReference>
<gene>
    <name evidence="1" type="ORF">EG328_009475</name>
</gene>
<dbReference type="GO" id="GO:0032259">
    <property type="term" value="P:methylation"/>
    <property type="evidence" value="ECO:0007669"/>
    <property type="project" value="InterPro"/>
</dbReference>
<dbReference type="Proteomes" id="UP000447873">
    <property type="component" value="Unassembled WGS sequence"/>
</dbReference>
<proteinExistence type="predicted"/>
<dbReference type="AlphaFoldDB" id="A0A8H3YM73"/>
<evidence type="ECO:0000313" key="2">
    <source>
        <dbReference type="Proteomes" id="UP000447873"/>
    </source>
</evidence>
<dbReference type="InterPro" id="IPR050320">
    <property type="entry name" value="N5-glutamine_MTase"/>
</dbReference>
<protein>
    <submittedName>
        <fullName evidence="1">Uncharacterized protein</fullName>
    </submittedName>
</protein>
<name>A0A8H3YM73_VENIN</name>
<dbReference type="EMBL" id="WNWS01000570">
    <property type="protein sequence ID" value="KAE9965694.1"/>
    <property type="molecule type" value="Genomic_DNA"/>
</dbReference>
<dbReference type="InterPro" id="IPR029063">
    <property type="entry name" value="SAM-dependent_MTases_sf"/>
</dbReference>
<reference evidence="1 2" key="1">
    <citation type="submission" date="2018-12" db="EMBL/GenBank/DDBJ databases">
        <title>Venturia inaequalis Genome Resource.</title>
        <authorList>
            <person name="Lichtner F.J."/>
        </authorList>
    </citation>
    <scope>NUCLEOTIDE SEQUENCE [LARGE SCALE GENOMIC DNA]</scope>
    <source>
        <strain evidence="1 2">120213</strain>
    </source>
</reference>
<dbReference type="PANTHER" id="PTHR18895">
    <property type="entry name" value="HEMK METHYLTRANSFERASE"/>
    <property type="match status" value="1"/>
</dbReference>
<dbReference type="GO" id="GO:0005739">
    <property type="term" value="C:mitochondrion"/>
    <property type="evidence" value="ECO:0007669"/>
    <property type="project" value="TreeGrafter"/>
</dbReference>
<dbReference type="PANTHER" id="PTHR18895:SF74">
    <property type="entry name" value="MTRF1L RELEASE FACTOR GLUTAMINE METHYLTRANSFERASE"/>
    <property type="match status" value="1"/>
</dbReference>
<dbReference type="GO" id="GO:0008168">
    <property type="term" value="F:methyltransferase activity"/>
    <property type="evidence" value="ECO:0007669"/>
    <property type="project" value="InterPro"/>
</dbReference>